<evidence type="ECO:0000256" key="1">
    <source>
        <dbReference type="ARBA" id="ARBA00004141"/>
    </source>
</evidence>
<evidence type="ECO:0000313" key="8">
    <source>
        <dbReference type="EMBL" id="AIK96086.1"/>
    </source>
</evidence>
<feature type="transmembrane region" description="Helical" evidence="6">
    <location>
        <begin position="97"/>
        <end position="117"/>
    </location>
</feature>
<keyword evidence="5 6" id="KW-0472">Membrane</keyword>
<feature type="domain" description="EamA" evidence="7">
    <location>
        <begin position="10"/>
        <end position="141"/>
    </location>
</feature>
<feature type="transmembrane region" description="Helical" evidence="6">
    <location>
        <begin position="73"/>
        <end position="91"/>
    </location>
</feature>
<dbReference type="AlphaFoldDB" id="A0A077AUL0"/>
<accession>A0A077AUL0</accession>
<name>A0A077AUL0_9PROT</name>
<feature type="domain" description="EamA" evidence="7">
    <location>
        <begin position="151"/>
        <end position="280"/>
    </location>
</feature>
<keyword evidence="9" id="KW-1185">Reference proteome</keyword>
<feature type="transmembrane region" description="Helical" evidence="6">
    <location>
        <begin position="181"/>
        <end position="201"/>
    </location>
</feature>
<dbReference type="SUPFAM" id="SSF103481">
    <property type="entry name" value="Multidrug resistance efflux transporter EmrE"/>
    <property type="match status" value="2"/>
</dbReference>
<proteinExistence type="inferred from homology"/>
<evidence type="ECO:0000256" key="5">
    <source>
        <dbReference type="ARBA" id="ARBA00023136"/>
    </source>
</evidence>
<keyword evidence="3 6" id="KW-0812">Transmembrane</keyword>
<evidence type="ECO:0000259" key="7">
    <source>
        <dbReference type="Pfam" id="PF00892"/>
    </source>
</evidence>
<protein>
    <recommendedName>
        <fullName evidence="7">EamA domain-containing protein</fullName>
    </recommendedName>
</protein>
<comment type="subcellular location">
    <subcellularLocation>
        <location evidence="1">Membrane</location>
        <topology evidence="1">Multi-pass membrane protein</topology>
    </subcellularLocation>
</comment>
<dbReference type="InterPro" id="IPR037185">
    <property type="entry name" value="EmrE-like"/>
</dbReference>
<keyword evidence="4 6" id="KW-1133">Transmembrane helix</keyword>
<dbReference type="KEGG" id="paca:ID47_04020"/>
<dbReference type="GO" id="GO:0016020">
    <property type="term" value="C:membrane"/>
    <property type="evidence" value="ECO:0007669"/>
    <property type="project" value="UniProtKB-SubCell"/>
</dbReference>
<evidence type="ECO:0000256" key="4">
    <source>
        <dbReference type="ARBA" id="ARBA00022989"/>
    </source>
</evidence>
<dbReference type="PANTHER" id="PTHR22911:SF6">
    <property type="entry name" value="SOLUTE CARRIER FAMILY 35 MEMBER G1"/>
    <property type="match status" value="1"/>
</dbReference>
<dbReference type="Gene3D" id="1.10.3730.20">
    <property type="match status" value="2"/>
</dbReference>
<dbReference type="HOGENOM" id="CLU_032828_0_0_5"/>
<feature type="transmembrane region" description="Helical" evidence="6">
    <location>
        <begin position="264"/>
        <end position="281"/>
    </location>
</feature>
<organism evidence="8 9">
    <name type="scientific">Candidatus Odyssella acanthamoebae</name>
    <dbReference type="NCBI Taxonomy" id="91604"/>
    <lineage>
        <taxon>Bacteria</taxon>
        <taxon>Pseudomonadati</taxon>
        <taxon>Pseudomonadota</taxon>
        <taxon>Alphaproteobacteria</taxon>
        <taxon>Holosporales</taxon>
        <taxon>Candidatus Paracaedibacteraceae</taxon>
        <taxon>Candidatus Odyssella</taxon>
    </lineage>
</organism>
<gene>
    <name evidence="8" type="ORF">ID47_04020</name>
</gene>
<dbReference type="Proteomes" id="UP000028926">
    <property type="component" value="Chromosome"/>
</dbReference>
<comment type="similarity">
    <text evidence="2">Belongs to the drug/metabolite transporter (DMT) superfamily. 10 TMS drug/metabolite exporter (DME) (TC 2.A.7.3) family.</text>
</comment>
<dbReference type="PANTHER" id="PTHR22911">
    <property type="entry name" value="ACYL-MALONYL CONDENSING ENZYME-RELATED"/>
    <property type="match status" value="1"/>
</dbReference>
<feature type="transmembrane region" description="Helical" evidence="6">
    <location>
        <begin position="147"/>
        <end position="169"/>
    </location>
</feature>
<dbReference type="OrthoDB" id="7165334at2"/>
<dbReference type="Pfam" id="PF00892">
    <property type="entry name" value="EamA"/>
    <property type="match status" value="2"/>
</dbReference>
<feature type="transmembrane region" description="Helical" evidence="6">
    <location>
        <begin position="42"/>
        <end position="61"/>
    </location>
</feature>
<feature type="transmembrane region" description="Helical" evidence="6">
    <location>
        <begin position="124"/>
        <end position="141"/>
    </location>
</feature>
<sequence>MNLQHCRFRAVFWMFMWSALFSLAMAIAKTLDDSVNQVSLIFSRSVVGVTAAMPLFWQAGFKVHFGTSRLSLHLLRIILVSCSMGCTYYAYRHLPIAYAASIGQTGPLFTTLMAILLLRERVSWIKWVALALGYGGVMIMVRPSDGMIDIGTGVALAANLLAGLAIIAAKSLTRTDSSETVLFYATFGVLIVSGILALWFWETPSPSDLWRLSVIGIAGVSSQYCYLNALKRAPASFVTPFEYTRLCMSIPIGYFMFAESPDRWTIMGSLVIIVAVIMLTLSDRDAQEKQKLEERESA</sequence>
<dbReference type="RefSeq" id="WP_038464049.1">
    <property type="nucleotide sequence ID" value="NZ_CP008941.1"/>
</dbReference>
<evidence type="ECO:0000256" key="3">
    <source>
        <dbReference type="ARBA" id="ARBA00022692"/>
    </source>
</evidence>
<reference evidence="8 9" key="1">
    <citation type="submission" date="2014-07" db="EMBL/GenBank/DDBJ databases">
        <title>Comparative genomic insights into amoeba endosymbionts belonging to the families of Holosporaceae and Candidatus Midichloriaceae within Rickettsiales.</title>
        <authorList>
            <person name="Wang Z."/>
            <person name="Wu M."/>
        </authorList>
    </citation>
    <scope>NUCLEOTIDE SEQUENCE [LARGE SCALE GENOMIC DNA]</scope>
    <source>
        <strain evidence="8">PRA3</strain>
    </source>
</reference>
<dbReference type="EMBL" id="CP008941">
    <property type="protein sequence ID" value="AIK96086.1"/>
    <property type="molecule type" value="Genomic_DNA"/>
</dbReference>
<evidence type="ECO:0000313" key="9">
    <source>
        <dbReference type="Proteomes" id="UP000028926"/>
    </source>
</evidence>
<dbReference type="eggNOG" id="COG0697">
    <property type="taxonomic scope" value="Bacteria"/>
</dbReference>
<evidence type="ECO:0000256" key="6">
    <source>
        <dbReference type="SAM" id="Phobius"/>
    </source>
</evidence>
<dbReference type="STRING" id="91604.ID47_04020"/>
<evidence type="ECO:0000256" key="2">
    <source>
        <dbReference type="ARBA" id="ARBA00009853"/>
    </source>
</evidence>
<dbReference type="InterPro" id="IPR000620">
    <property type="entry name" value="EamA_dom"/>
</dbReference>